<protein>
    <submittedName>
        <fullName evidence="1">Uncharacterized protein</fullName>
    </submittedName>
</protein>
<gene>
    <name evidence="1" type="ORF">NA56DRAFT_652227</name>
</gene>
<name>A0A2J6PFH8_9HELO</name>
<reference evidence="1 2" key="1">
    <citation type="submission" date="2016-05" db="EMBL/GenBank/DDBJ databases">
        <title>A degradative enzymes factory behind the ericoid mycorrhizal symbiosis.</title>
        <authorList>
            <consortium name="DOE Joint Genome Institute"/>
            <person name="Martino E."/>
            <person name="Morin E."/>
            <person name="Grelet G."/>
            <person name="Kuo A."/>
            <person name="Kohler A."/>
            <person name="Daghino S."/>
            <person name="Barry K."/>
            <person name="Choi C."/>
            <person name="Cichocki N."/>
            <person name="Clum A."/>
            <person name="Copeland A."/>
            <person name="Hainaut M."/>
            <person name="Haridas S."/>
            <person name="Labutti K."/>
            <person name="Lindquist E."/>
            <person name="Lipzen A."/>
            <person name="Khouja H.-R."/>
            <person name="Murat C."/>
            <person name="Ohm R."/>
            <person name="Olson A."/>
            <person name="Spatafora J."/>
            <person name="Veneault-Fourrey C."/>
            <person name="Henrissat B."/>
            <person name="Grigoriev I."/>
            <person name="Martin F."/>
            <person name="Perotto S."/>
        </authorList>
    </citation>
    <scope>NUCLEOTIDE SEQUENCE [LARGE SCALE GENOMIC DNA]</scope>
    <source>
        <strain evidence="1 2">UAMH 7357</strain>
    </source>
</reference>
<dbReference type="AlphaFoldDB" id="A0A2J6PFH8"/>
<accession>A0A2J6PFH8</accession>
<sequence length="89" mass="9576">MDGWYEQERNEMGDIGRVSKATVALRGGPAIQSNANANANVQSHQPRTAAVHSVVSRPSNCAPGTPPRSLQHVNAKFEVLTPPPQSFEL</sequence>
<evidence type="ECO:0000313" key="2">
    <source>
        <dbReference type="Proteomes" id="UP000235672"/>
    </source>
</evidence>
<evidence type="ECO:0000313" key="1">
    <source>
        <dbReference type="EMBL" id="PMD12801.1"/>
    </source>
</evidence>
<dbReference type="Proteomes" id="UP000235672">
    <property type="component" value="Unassembled WGS sequence"/>
</dbReference>
<proteinExistence type="predicted"/>
<organism evidence="1 2">
    <name type="scientific">Hyaloscypha hepaticicola</name>
    <dbReference type="NCBI Taxonomy" id="2082293"/>
    <lineage>
        <taxon>Eukaryota</taxon>
        <taxon>Fungi</taxon>
        <taxon>Dikarya</taxon>
        <taxon>Ascomycota</taxon>
        <taxon>Pezizomycotina</taxon>
        <taxon>Leotiomycetes</taxon>
        <taxon>Helotiales</taxon>
        <taxon>Hyaloscyphaceae</taxon>
        <taxon>Hyaloscypha</taxon>
    </lineage>
</organism>
<keyword evidence="2" id="KW-1185">Reference proteome</keyword>
<dbReference type="EMBL" id="KZ613542">
    <property type="protein sequence ID" value="PMD12801.1"/>
    <property type="molecule type" value="Genomic_DNA"/>
</dbReference>